<dbReference type="Gene3D" id="3.30.1240.10">
    <property type="match status" value="1"/>
</dbReference>
<dbReference type="RefSeq" id="WP_057903659.1">
    <property type="nucleotide sequence ID" value="NZ_AZDA01000016.1"/>
</dbReference>
<dbReference type="PROSITE" id="PS01229">
    <property type="entry name" value="COF_2"/>
    <property type="match status" value="1"/>
</dbReference>
<dbReference type="Pfam" id="PF08282">
    <property type="entry name" value="Hydrolase_3"/>
    <property type="match status" value="1"/>
</dbReference>
<dbReference type="InterPro" id="IPR036412">
    <property type="entry name" value="HAD-like_sf"/>
</dbReference>
<dbReference type="Gene3D" id="3.40.50.1000">
    <property type="entry name" value="HAD superfamily/HAD-like"/>
    <property type="match status" value="1"/>
</dbReference>
<dbReference type="SFLD" id="SFLDS00003">
    <property type="entry name" value="Haloacid_Dehalogenase"/>
    <property type="match status" value="1"/>
</dbReference>
<dbReference type="NCBIfam" id="TIGR00099">
    <property type="entry name" value="Cof-subfamily"/>
    <property type="match status" value="1"/>
</dbReference>
<keyword evidence="2" id="KW-1185">Reference proteome</keyword>
<dbReference type="Proteomes" id="UP000051461">
    <property type="component" value="Unassembled WGS sequence"/>
</dbReference>
<dbReference type="GO" id="GO:0005829">
    <property type="term" value="C:cytosol"/>
    <property type="evidence" value="ECO:0007669"/>
    <property type="project" value="TreeGrafter"/>
</dbReference>
<dbReference type="PANTHER" id="PTHR10000:SF8">
    <property type="entry name" value="HAD SUPERFAMILY HYDROLASE-LIKE, TYPE 3"/>
    <property type="match status" value="1"/>
</dbReference>
<dbReference type="PANTHER" id="PTHR10000">
    <property type="entry name" value="PHOSPHOSERINE PHOSPHATASE"/>
    <property type="match status" value="1"/>
</dbReference>
<dbReference type="GO" id="GO:0000287">
    <property type="term" value="F:magnesium ion binding"/>
    <property type="evidence" value="ECO:0007669"/>
    <property type="project" value="TreeGrafter"/>
</dbReference>
<dbReference type="InterPro" id="IPR023214">
    <property type="entry name" value="HAD_sf"/>
</dbReference>
<gene>
    <name evidence="1" type="ORF">FC07_GL000988</name>
</gene>
<dbReference type="InterPro" id="IPR000150">
    <property type="entry name" value="Cof"/>
</dbReference>
<evidence type="ECO:0000313" key="1">
    <source>
        <dbReference type="EMBL" id="KRK40357.1"/>
    </source>
</evidence>
<name>A0A0R1H1N1_9LACO</name>
<dbReference type="OrthoDB" id="9790031at2"/>
<dbReference type="SFLD" id="SFLDG01140">
    <property type="entry name" value="C2.B:_Phosphomannomutase_and_P"/>
    <property type="match status" value="1"/>
</dbReference>
<dbReference type="STRING" id="1423726.FC07_GL000988"/>
<dbReference type="CDD" id="cd07516">
    <property type="entry name" value="HAD_Pase"/>
    <property type="match status" value="1"/>
</dbReference>
<dbReference type="EMBL" id="AZDA01000016">
    <property type="protein sequence ID" value="KRK40357.1"/>
    <property type="molecule type" value="Genomic_DNA"/>
</dbReference>
<dbReference type="GO" id="GO:0016791">
    <property type="term" value="F:phosphatase activity"/>
    <property type="evidence" value="ECO:0007669"/>
    <property type="project" value="TreeGrafter"/>
</dbReference>
<protein>
    <submittedName>
        <fullName evidence="1">HAD superfamily hydrolase</fullName>
    </submittedName>
</protein>
<dbReference type="NCBIfam" id="TIGR01484">
    <property type="entry name" value="HAD-SF-IIB"/>
    <property type="match status" value="1"/>
</dbReference>
<proteinExistence type="predicted"/>
<sequence length="268" mass="29177">MIKMIALDLDGTLLTSAKTIDALTVRVLQQLNQQGVKIILCTGRALAAIQPYLTQLALTQPDDFASTFNGALVQSVDGQQTLQQIELTKTAMAPIVNFAQTVAWPLDVLDFQQVYHLTELGPSRYQQMNPNLIFDQTTYQALATQPYSKVVIATDQAKIAQGRQHLTAELMANFNIASSRTDLLEFVPKAVTKAAALDTLLAHFGWTRAELMAFGDQANDLSMIESAGIGVAMGNAIPEVKAMANAETVTNDEAGVAKFLQHYFDLTD</sequence>
<evidence type="ECO:0000313" key="2">
    <source>
        <dbReference type="Proteomes" id="UP000051461"/>
    </source>
</evidence>
<dbReference type="SUPFAM" id="SSF56784">
    <property type="entry name" value="HAD-like"/>
    <property type="match status" value="1"/>
</dbReference>
<accession>A0A0R1H1N1</accession>
<keyword evidence="1" id="KW-0378">Hydrolase</keyword>
<dbReference type="InterPro" id="IPR006379">
    <property type="entry name" value="HAD-SF_hydro_IIB"/>
</dbReference>
<organism evidence="1 2">
    <name type="scientific">Loigolactobacillus bifermentans DSM 20003</name>
    <dbReference type="NCBI Taxonomy" id="1423726"/>
    <lineage>
        <taxon>Bacteria</taxon>
        <taxon>Bacillati</taxon>
        <taxon>Bacillota</taxon>
        <taxon>Bacilli</taxon>
        <taxon>Lactobacillales</taxon>
        <taxon>Lactobacillaceae</taxon>
        <taxon>Loigolactobacillus</taxon>
    </lineage>
</organism>
<dbReference type="PATRIC" id="fig|1423726.3.peg.1022"/>
<comment type="caution">
    <text evidence="1">The sequence shown here is derived from an EMBL/GenBank/DDBJ whole genome shotgun (WGS) entry which is preliminary data.</text>
</comment>
<dbReference type="AlphaFoldDB" id="A0A0R1H1N1"/>
<reference evidence="1 2" key="1">
    <citation type="journal article" date="2015" name="Genome Announc.">
        <title>Expanding the biotechnology potential of lactobacilli through comparative genomics of 213 strains and associated genera.</title>
        <authorList>
            <person name="Sun Z."/>
            <person name="Harris H.M."/>
            <person name="McCann A."/>
            <person name="Guo C."/>
            <person name="Argimon S."/>
            <person name="Zhang W."/>
            <person name="Yang X."/>
            <person name="Jeffery I.B."/>
            <person name="Cooney J.C."/>
            <person name="Kagawa T.F."/>
            <person name="Liu W."/>
            <person name="Song Y."/>
            <person name="Salvetti E."/>
            <person name="Wrobel A."/>
            <person name="Rasinkangas P."/>
            <person name="Parkhill J."/>
            <person name="Rea M.C."/>
            <person name="O'Sullivan O."/>
            <person name="Ritari J."/>
            <person name="Douillard F.P."/>
            <person name="Paul Ross R."/>
            <person name="Yang R."/>
            <person name="Briner A.E."/>
            <person name="Felis G.E."/>
            <person name="de Vos W.M."/>
            <person name="Barrangou R."/>
            <person name="Klaenhammer T.R."/>
            <person name="Caufield P.W."/>
            <person name="Cui Y."/>
            <person name="Zhang H."/>
            <person name="O'Toole P.W."/>
        </authorList>
    </citation>
    <scope>NUCLEOTIDE SEQUENCE [LARGE SCALE GENOMIC DNA]</scope>
    <source>
        <strain evidence="1 2">DSM 20003</strain>
    </source>
</reference>